<evidence type="ECO:0000313" key="2">
    <source>
        <dbReference type="EMBL" id="KXT40296.1"/>
    </source>
</evidence>
<proteinExistence type="predicted"/>
<protein>
    <recommendedName>
        <fullName evidence="1">Transposase DDE domain-containing protein</fullName>
    </recommendedName>
</protein>
<accession>A0A139KMC4</accession>
<feature type="domain" description="Transposase DDE" evidence="1">
    <location>
        <begin position="49"/>
        <end position="206"/>
    </location>
</feature>
<dbReference type="Proteomes" id="UP000070319">
    <property type="component" value="Unassembled WGS sequence"/>
</dbReference>
<reference evidence="2 3" key="1">
    <citation type="submission" date="2016-02" db="EMBL/GenBank/DDBJ databases">
        <authorList>
            <person name="Wen L."/>
            <person name="He K."/>
            <person name="Yang H."/>
        </authorList>
    </citation>
    <scope>NUCLEOTIDE SEQUENCE [LARGE SCALE GENOMIC DNA]</scope>
    <source>
        <strain evidence="2 3">KLE1704</strain>
    </source>
</reference>
<dbReference type="Pfam" id="PF13701">
    <property type="entry name" value="DDE_Tnp_1_4"/>
    <property type="match status" value="1"/>
</dbReference>
<evidence type="ECO:0000313" key="3">
    <source>
        <dbReference type="Proteomes" id="UP000070319"/>
    </source>
</evidence>
<dbReference type="PATRIC" id="fig|329854.7.peg.5702"/>
<gene>
    <name evidence="2" type="ORF">HMPREF2531_05635</name>
</gene>
<dbReference type="AlphaFoldDB" id="A0A139KMC4"/>
<evidence type="ECO:0000259" key="1">
    <source>
        <dbReference type="Pfam" id="PF13701"/>
    </source>
</evidence>
<dbReference type="EMBL" id="LTDF01000180">
    <property type="protein sequence ID" value="KXT40296.1"/>
    <property type="molecule type" value="Genomic_DNA"/>
</dbReference>
<organism evidence="2">
    <name type="scientific">Bacteroides intestinalis</name>
    <dbReference type="NCBI Taxonomy" id="329854"/>
    <lineage>
        <taxon>Bacteria</taxon>
        <taxon>Pseudomonadati</taxon>
        <taxon>Bacteroidota</taxon>
        <taxon>Bacteroidia</taxon>
        <taxon>Bacteroidales</taxon>
        <taxon>Bacteroidaceae</taxon>
        <taxon>Bacteroides</taxon>
    </lineage>
</organism>
<dbReference type="InterPro" id="IPR025668">
    <property type="entry name" value="Tnp_DDE_dom"/>
</dbReference>
<name>A0A139KMC4_9BACE</name>
<sequence length="212" mass="24292">MSAKSRKFIVFKYKYIQLLLMDKVITLFPESKASKTEKVFSIEKNACCKKIRLDFNAPDLSSNGGLVLLQGMDCSFLDRLADVIPDWRNPDLVQHPMREMIRQRVGQIACGYEDANDCDVLRCDSAVKIFSGRRPLEEPLSSQPTMTRLENHISKRTLFDIAELFIHKFISSYAKPPKKIILDVDDTNADTYGAQELTLFNDYYGSTVICRY</sequence>
<comment type="caution">
    <text evidence="2">The sequence shown here is derived from an EMBL/GenBank/DDBJ whole genome shotgun (WGS) entry which is preliminary data.</text>
</comment>